<accession>A0A4V6DTB9</accession>
<keyword evidence="1" id="KW-0862">Zinc</keyword>
<keyword evidence="4" id="KW-0804">Transcription</keyword>
<dbReference type="Proteomes" id="UP000308133">
    <property type="component" value="Unassembled WGS sequence"/>
</dbReference>
<organism evidence="7 8">
    <name type="scientific">Elsinoe australis</name>
    <dbReference type="NCBI Taxonomy" id="40998"/>
    <lineage>
        <taxon>Eukaryota</taxon>
        <taxon>Fungi</taxon>
        <taxon>Dikarya</taxon>
        <taxon>Ascomycota</taxon>
        <taxon>Pezizomycotina</taxon>
        <taxon>Dothideomycetes</taxon>
        <taxon>Dothideomycetidae</taxon>
        <taxon>Myriangiales</taxon>
        <taxon>Elsinoaceae</taxon>
        <taxon>Elsinoe</taxon>
    </lineage>
</organism>
<dbReference type="GO" id="GO:0008270">
    <property type="term" value="F:zinc ion binding"/>
    <property type="evidence" value="ECO:0007669"/>
    <property type="project" value="InterPro"/>
</dbReference>
<dbReference type="InterPro" id="IPR052073">
    <property type="entry name" value="Amide_Lactam_Regulators"/>
</dbReference>
<keyword evidence="3" id="KW-0238">DNA-binding</keyword>
<dbReference type="PANTHER" id="PTHR47171">
    <property type="entry name" value="FARA-RELATED"/>
    <property type="match status" value="1"/>
</dbReference>
<gene>
    <name evidence="7" type="ORF">C1H76_7896</name>
</gene>
<proteinExistence type="predicted"/>
<dbReference type="PANTHER" id="PTHR47171:SF4">
    <property type="entry name" value="ACETAMIDASE REGULATORY PROTEIN"/>
    <property type="match status" value="1"/>
</dbReference>
<keyword evidence="5" id="KW-0539">Nucleus</keyword>
<evidence type="ECO:0000256" key="3">
    <source>
        <dbReference type="ARBA" id="ARBA00023125"/>
    </source>
</evidence>
<evidence type="ECO:0000256" key="2">
    <source>
        <dbReference type="ARBA" id="ARBA00023015"/>
    </source>
</evidence>
<keyword evidence="2" id="KW-0805">Transcription regulation</keyword>
<dbReference type="EMBL" id="PTQR01000104">
    <property type="protein sequence ID" value="TKX20012.1"/>
    <property type="molecule type" value="Genomic_DNA"/>
</dbReference>
<evidence type="ECO:0000256" key="5">
    <source>
        <dbReference type="ARBA" id="ARBA00023242"/>
    </source>
</evidence>
<dbReference type="SMART" id="SM00906">
    <property type="entry name" value="Fungal_trans"/>
    <property type="match status" value="1"/>
</dbReference>
<evidence type="ECO:0000256" key="4">
    <source>
        <dbReference type="ARBA" id="ARBA00023163"/>
    </source>
</evidence>
<evidence type="ECO:0000259" key="6">
    <source>
        <dbReference type="SMART" id="SM00906"/>
    </source>
</evidence>
<dbReference type="GO" id="GO:0006351">
    <property type="term" value="P:DNA-templated transcription"/>
    <property type="evidence" value="ECO:0007669"/>
    <property type="project" value="InterPro"/>
</dbReference>
<dbReference type="Pfam" id="PF04082">
    <property type="entry name" value="Fungal_trans"/>
    <property type="match status" value="1"/>
</dbReference>
<evidence type="ECO:0000313" key="8">
    <source>
        <dbReference type="Proteomes" id="UP000308133"/>
    </source>
</evidence>
<dbReference type="CDD" id="cd12148">
    <property type="entry name" value="fungal_TF_MHR"/>
    <property type="match status" value="1"/>
</dbReference>
<comment type="caution">
    <text evidence="7">The sequence shown here is derived from an EMBL/GenBank/DDBJ whole genome shotgun (WGS) entry which is preliminary data.</text>
</comment>
<evidence type="ECO:0000313" key="7">
    <source>
        <dbReference type="EMBL" id="TKX20012.1"/>
    </source>
</evidence>
<feature type="domain" description="Xylanolytic transcriptional activator regulatory" evidence="6">
    <location>
        <begin position="112"/>
        <end position="183"/>
    </location>
</feature>
<dbReference type="GO" id="GO:0003677">
    <property type="term" value="F:DNA binding"/>
    <property type="evidence" value="ECO:0007669"/>
    <property type="project" value="UniProtKB-KW"/>
</dbReference>
<dbReference type="InterPro" id="IPR007219">
    <property type="entry name" value="XnlR_reg_dom"/>
</dbReference>
<sequence>MAELREALVKAYFNLIHPVFPVVDQSQFLDEQGELTSELPPPLLYQAVLLVGAHVCTHPLVSKDRWALKAVLFRRASMLYHLREETDRLYLTQAALLFTWHIHDGDTVAGGPWYWTGIAVRLNYGQGTHRHNSFLPTREHALHKRLWWSTFVLEVFAALELGRPCGVHWEGSDQQLLTDEDLNYGRPYSGQQACDTSICTSSNDMTVADYHAGFVRLAYIGIDIGRMGFQAGSSTLTVSSIDSRLAAWMLQTRLSSPMLDEGFLKRHLRLHYHLLVLFLHRMYVQKSDVSRSACSLASDSILHILDMLRAHDEMPRCHSTIVTVVTAVGTQVVSDLRSALAINAHLTAMALLDRLARVIQHTKSLIPLWPNAEAVYNIFESLHKDYQALVTQSHATGFSEATVAVPESLLDWPALFISHSANEDTQIHSPDLRWAELLDWTEGL</sequence>
<dbReference type="AlphaFoldDB" id="A0A4V6DTB9"/>
<protein>
    <submittedName>
        <fullName evidence="7">Fungal specific transcription factor domain-containing protein 58</fullName>
    </submittedName>
</protein>
<name>A0A4V6DTB9_9PEZI</name>
<reference evidence="7 8" key="1">
    <citation type="submission" date="2018-02" db="EMBL/GenBank/DDBJ databases">
        <title>Draft genome sequences of Elsinoe sp., causing black scab on jojoba.</title>
        <authorList>
            <person name="Stodart B."/>
            <person name="Jeffress S."/>
            <person name="Ash G."/>
            <person name="Arun Chinnappa K."/>
        </authorList>
    </citation>
    <scope>NUCLEOTIDE SEQUENCE [LARGE SCALE GENOMIC DNA]</scope>
    <source>
        <strain evidence="7 8">Hillstone_2</strain>
    </source>
</reference>
<evidence type="ECO:0000256" key="1">
    <source>
        <dbReference type="ARBA" id="ARBA00022833"/>
    </source>
</evidence>